<dbReference type="SUPFAM" id="SSF47226">
    <property type="entry name" value="Histidine-containing phosphotransfer domain, HPT domain"/>
    <property type="match status" value="1"/>
</dbReference>
<protein>
    <submittedName>
        <fullName evidence="4">Histidine phosphotransferase</fullName>
    </submittedName>
</protein>
<dbReference type="AlphaFoldDB" id="A0A2A4HXF7"/>
<feature type="domain" description="HPt" evidence="3">
    <location>
        <begin position="21"/>
        <end position="120"/>
    </location>
</feature>
<feature type="modified residue" description="Phosphohistidine" evidence="2">
    <location>
        <position position="60"/>
    </location>
</feature>
<dbReference type="EMBL" id="NWVD01000005">
    <property type="protein sequence ID" value="PCG08589.1"/>
    <property type="molecule type" value="Genomic_DNA"/>
</dbReference>
<keyword evidence="2" id="KW-0597">Phosphoprotein</keyword>
<evidence type="ECO:0000256" key="2">
    <source>
        <dbReference type="PROSITE-ProRule" id="PRU00110"/>
    </source>
</evidence>
<dbReference type="RefSeq" id="WP_066491005.1">
    <property type="nucleotide sequence ID" value="NZ_JAIEOT010000018.1"/>
</dbReference>
<evidence type="ECO:0000256" key="1">
    <source>
        <dbReference type="ARBA" id="ARBA00023012"/>
    </source>
</evidence>
<reference evidence="4 5" key="1">
    <citation type="submission" date="2017-09" db="EMBL/GenBank/DDBJ databases">
        <title>Sphingomonas ginsenosidimutans KACC 14949, whole genome shotgun sequence.</title>
        <authorList>
            <person name="Feng G."/>
            <person name="Zhu H."/>
        </authorList>
    </citation>
    <scope>NUCLEOTIDE SEQUENCE [LARGE SCALE GENOMIC DNA]</scope>
    <source>
        <strain evidence="4 5">KACC 14949</strain>
    </source>
</reference>
<evidence type="ECO:0000313" key="4">
    <source>
        <dbReference type="EMBL" id="PCG08589.1"/>
    </source>
</evidence>
<dbReference type="Proteomes" id="UP000218784">
    <property type="component" value="Unassembled WGS sequence"/>
</dbReference>
<proteinExistence type="predicted"/>
<keyword evidence="1" id="KW-0902">Two-component regulatory system</keyword>
<keyword evidence="5" id="KW-1185">Reference proteome</keyword>
<evidence type="ECO:0000313" key="5">
    <source>
        <dbReference type="Proteomes" id="UP000218784"/>
    </source>
</evidence>
<dbReference type="CDD" id="cd00088">
    <property type="entry name" value="HPT"/>
    <property type="match status" value="1"/>
</dbReference>
<evidence type="ECO:0000259" key="3">
    <source>
        <dbReference type="PROSITE" id="PS50894"/>
    </source>
</evidence>
<dbReference type="InterPro" id="IPR008207">
    <property type="entry name" value="Sig_transdc_His_kin_Hpt_dom"/>
</dbReference>
<sequence>MSFEGGILVDRQALAKAQAELGAGFVRILGYFREDGIKSLGALEDAVRKDNAAAMVIPAHTLKGEARQFGADPLATLAEKIENFARQCVEHHESPRDAIADVVALRPLFLRTLTELERHASPLAVRRRAGFGNRQG</sequence>
<dbReference type="Pfam" id="PF01627">
    <property type="entry name" value="Hpt"/>
    <property type="match status" value="1"/>
</dbReference>
<name>A0A2A4HXF7_9SPHN</name>
<comment type="caution">
    <text evidence="4">The sequence shown here is derived from an EMBL/GenBank/DDBJ whole genome shotgun (WGS) entry which is preliminary data.</text>
</comment>
<dbReference type="InterPro" id="IPR036641">
    <property type="entry name" value="HPT_dom_sf"/>
</dbReference>
<keyword evidence="4" id="KW-0808">Transferase</keyword>
<organism evidence="4 5">
    <name type="scientific">Sphingomonas ginsenosidimutans</name>
    <dbReference type="NCBI Taxonomy" id="862134"/>
    <lineage>
        <taxon>Bacteria</taxon>
        <taxon>Pseudomonadati</taxon>
        <taxon>Pseudomonadota</taxon>
        <taxon>Alphaproteobacteria</taxon>
        <taxon>Sphingomonadales</taxon>
        <taxon>Sphingomonadaceae</taxon>
        <taxon>Sphingomonas</taxon>
    </lineage>
</organism>
<dbReference type="GO" id="GO:0000160">
    <property type="term" value="P:phosphorelay signal transduction system"/>
    <property type="evidence" value="ECO:0007669"/>
    <property type="project" value="UniProtKB-KW"/>
</dbReference>
<dbReference type="GO" id="GO:0004672">
    <property type="term" value="F:protein kinase activity"/>
    <property type="evidence" value="ECO:0007669"/>
    <property type="project" value="UniProtKB-ARBA"/>
</dbReference>
<accession>A0A2A4HXF7</accession>
<dbReference type="PROSITE" id="PS50894">
    <property type="entry name" value="HPT"/>
    <property type="match status" value="1"/>
</dbReference>
<dbReference type="Gene3D" id="1.20.120.160">
    <property type="entry name" value="HPT domain"/>
    <property type="match status" value="1"/>
</dbReference>
<gene>
    <name evidence="4" type="ORF">COA17_13030</name>
</gene>